<evidence type="ECO:0000313" key="4">
    <source>
        <dbReference type="EMBL" id="OLP75426.1"/>
    </source>
</evidence>
<feature type="domain" description="CCHC-type" evidence="3">
    <location>
        <begin position="129"/>
        <end position="145"/>
    </location>
</feature>
<dbReference type="GO" id="GO:0008270">
    <property type="term" value="F:zinc ion binding"/>
    <property type="evidence" value="ECO:0007669"/>
    <property type="project" value="UniProtKB-KW"/>
</dbReference>
<dbReference type="Gene3D" id="4.10.60.10">
    <property type="entry name" value="Zinc finger, CCHC-type"/>
    <property type="match status" value="1"/>
</dbReference>
<feature type="compositionally biased region" description="Basic and acidic residues" evidence="2">
    <location>
        <begin position="33"/>
        <end position="42"/>
    </location>
</feature>
<organism evidence="4 5">
    <name type="scientific">Symbiodinium microadriaticum</name>
    <name type="common">Dinoflagellate</name>
    <name type="synonym">Zooxanthella microadriatica</name>
    <dbReference type="NCBI Taxonomy" id="2951"/>
    <lineage>
        <taxon>Eukaryota</taxon>
        <taxon>Sar</taxon>
        <taxon>Alveolata</taxon>
        <taxon>Dinophyceae</taxon>
        <taxon>Suessiales</taxon>
        <taxon>Symbiodiniaceae</taxon>
        <taxon>Symbiodinium</taxon>
    </lineage>
</organism>
<comment type="caution">
    <text evidence="4">The sequence shown here is derived from an EMBL/GenBank/DDBJ whole genome shotgun (WGS) entry which is preliminary data.</text>
</comment>
<accession>A0A1Q9BXL4</accession>
<dbReference type="SUPFAM" id="SSF57756">
    <property type="entry name" value="Retrovirus zinc finger-like domains"/>
    <property type="match status" value="1"/>
</dbReference>
<dbReference type="Pfam" id="PF00098">
    <property type="entry name" value="zf-CCHC"/>
    <property type="match status" value="1"/>
</dbReference>
<evidence type="ECO:0000259" key="3">
    <source>
        <dbReference type="PROSITE" id="PS50158"/>
    </source>
</evidence>
<keyword evidence="1" id="KW-0863">Zinc-finger</keyword>
<feature type="compositionally biased region" description="Basic and acidic residues" evidence="2">
    <location>
        <begin position="100"/>
        <end position="121"/>
    </location>
</feature>
<gene>
    <name evidence="4" type="ORF">AK812_SmicGene44770</name>
</gene>
<dbReference type="AlphaFoldDB" id="A0A1Q9BXL4"/>
<dbReference type="GO" id="GO:0003676">
    <property type="term" value="F:nucleic acid binding"/>
    <property type="evidence" value="ECO:0007669"/>
    <property type="project" value="InterPro"/>
</dbReference>
<name>A0A1Q9BXL4_SYMMI</name>
<sequence length="546" mass="61332">MFFSTSRIDSLDQLETAIKFFDSNLKILQFSEKSSKKGDHGNHANPLQWKENKGKDGKSKGKDKDEKGKGKDKDKHHKGRQEQRKGRKREIRQGWQGQQREGRSSKGQREGLSKDNKDKKKEERLKNIKCYNCDQYGHYSNKCPKPKREKASAGLLEPQVAAASLEPQLFAVALELECPVVALDAEDSGSDLSGVDGEEFDSVYDLPWEGEGRVALDGGFPGVVLEGFPEVPVELAESFEIPNRIPVELAESLEIPNRIPVELAEIPEIPFVIQDIRDRICSWKEHATVVTGRYGCGKSVAVHEALPGLPGTFVHTVKNAEWESNLYKRLSLDGPDMLSELFNRVAAELQKDPEAPSKVPILILNIPRETTEGMPLLSNFAKEMSSDQLGTSTREENFWVEDLTEQEAQQLLELEGHGQADTMHWTCEHYTGPDFLEEARRKKEATAHMEVLRFLEHCEFTTNRSIAPAGANILKALLANRKGGDGQGVADLSAGTAVGPKDVTQWMRQKGCHPVIWHTMEEKYRFASERHAEAVAAVLNRRWWPF</sequence>
<evidence type="ECO:0000256" key="1">
    <source>
        <dbReference type="PROSITE-ProRule" id="PRU00047"/>
    </source>
</evidence>
<proteinExistence type="predicted"/>
<dbReference type="Proteomes" id="UP000186817">
    <property type="component" value="Unassembled WGS sequence"/>
</dbReference>
<reference evidence="4 5" key="1">
    <citation type="submission" date="2016-02" db="EMBL/GenBank/DDBJ databases">
        <title>Genome analysis of coral dinoflagellate symbionts highlights evolutionary adaptations to a symbiotic lifestyle.</title>
        <authorList>
            <person name="Aranda M."/>
            <person name="Li Y."/>
            <person name="Liew Y.J."/>
            <person name="Baumgarten S."/>
            <person name="Simakov O."/>
            <person name="Wilson M."/>
            <person name="Piel J."/>
            <person name="Ashoor H."/>
            <person name="Bougouffa S."/>
            <person name="Bajic V.B."/>
            <person name="Ryu T."/>
            <person name="Ravasi T."/>
            <person name="Bayer T."/>
            <person name="Micklem G."/>
            <person name="Kim H."/>
            <person name="Bhak J."/>
            <person name="Lajeunesse T.C."/>
            <person name="Voolstra C.R."/>
        </authorList>
    </citation>
    <scope>NUCLEOTIDE SEQUENCE [LARGE SCALE GENOMIC DNA]</scope>
    <source>
        <strain evidence="4 5">CCMP2467</strain>
    </source>
</reference>
<dbReference type="OrthoDB" id="8067401at2759"/>
<keyword evidence="1" id="KW-0862">Zinc</keyword>
<evidence type="ECO:0000313" key="5">
    <source>
        <dbReference type="Proteomes" id="UP000186817"/>
    </source>
</evidence>
<keyword evidence="5" id="KW-1185">Reference proteome</keyword>
<feature type="compositionally biased region" description="Basic and acidic residues" evidence="2">
    <location>
        <begin position="50"/>
        <end position="73"/>
    </location>
</feature>
<protein>
    <recommendedName>
        <fullName evidence="3">CCHC-type domain-containing protein</fullName>
    </recommendedName>
</protein>
<dbReference type="SMART" id="SM00343">
    <property type="entry name" value="ZnF_C2HC"/>
    <property type="match status" value="1"/>
</dbReference>
<dbReference type="EMBL" id="LSRX01002490">
    <property type="protein sequence ID" value="OLP75426.1"/>
    <property type="molecule type" value="Genomic_DNA"/>
</dbReference>
<feature type="compositionally biased region" description="Basic residues" evidence="2">
    <location>
        <begin position="74"/>
        <end position="90"/>
    </location>
</feature>
<evidence type="ECO:0000256" key="2">
    <source>
        <dbReference type="SAM" id="MobiDB-lite"/>
    </source>
</evidence>
<feature type="region of interest" description="Disordered" evidence="2">
    <location>
        <begin position="32"/>
        <end position="121"/>
    </location>
</feature>
<keyword evidence="1" id="KW-0479">Metal-binding</keyword>
<dbReference type="PROSITE" id="PS50158">
    <property type="entry name" value="ZF_CCHC"/>
    <property type="match status" value="1"/>
</dbReference>
<dbReference type="InterPro" id="IPR001878">
    <property type="entry name" value="Znf_CCHC"/>
</dbReference>
<dbReference type="InterPro" id="IPR036875">
    <property type="entry name" value="Znf_CCHC_sf"/>
</dbReference>